<keyword evidence="5" id="KW-1185">Reference proteome</keyword>
<proteinExistence type="predicted"/>
<keyword evidence="1" id="KW-0175">Coiled coil</keyword>
<dbReference type="GO" id="GO:0005737">
    <property type="term" value="C:cytoplasm"/>
    <property type="evidence" value="ECO:0007669"/>
    <property type="project" value="TreeGrafter"/>
</dbReference>
<feature type="region of interest" description="Disordered" evidence="2">
    <location>
        <begin position="140"/>
        <end position="164"/>
    </location>
</feature>
<dbReference type="SMART" id="SM00271">
    <property type="entry name" value="DnaJ"/>
    <property type="match status" value="1"/>
</dbReference>
<feature type="domain" description="J" evidence="3">
    <location>
        <begin position="41"/>
        <end position="105"/>
    </location>
</feature>
<feature type="coiled-coil region" evidence="1">
    <location>
        <begin position="227"/>
        <end position="303"/>
    </location>
</feature>
<reference evidence="4 5" key="1">
    <citation type="submission" date="2014-06" db="EMBL/GenBank/DDBJ databases">
        <title>Evolutionary Origins and Diversification of the Mycorrhizal Mutualists.</title>
        <authorList>
            <consortium name="DOE Joint Genome Institute"/>
            <consortium name="Mycorrhizal Genomics Consortium"/>
            <person name="Kohler A."/>
            <person name="Kuo A."/>
            <person name="Nagy L.G."/>
            <person name="Floudas D."/>
            <person name="Copeland A."/>
            <person name="Barry K.W."/>
            <person name="Cichocki N."/>
            <person name="Veneault-Fourrey C."/>
            <person name="LaButti K."/>
            <person name="Lindquist E.A."/>
            <person name="Lipzen A."/>
            <person name="Lundell T."/>
            <person name="Morin E."/>
            <person name="Murat C."/>
            <person name="Riley R."/>
            <person name="Ohm R."/>
            <person name="Sun H."/>
            <person name="Tunlid A."/>
            <person name="Henrissat B."/>
            <person name="Grigoriev I.V."/>
            <person name="Hibbett D.S."/>
            <person name="Martin F."/>
        </authorList>
    </citation>
    <scope>NUCLEOTIDE SEQUENCE [LARGE SCALE GENOMIC DNA]</scope>
    <source>
        <strain evidence="4 5">FD-325 SS-3</strain>
    </source>
</reference>
<dbReference type="PANTHER" id="PTHR43096">
    <property type="entry name" value="DNAJ HOMOLOG 1, MITOCHONDRIAL-RELATED"/>
    <property type="match status" value="1"/>
</dbReference>
<dbReference type="GO" id="GO:0051082">
    <property type="term" value="F:unfolded protein binding"/>
    <property type="evidence" value="ECO:0007669"/>
    <property type="project" value="TreeGrafter"/>
</dbReference>
<dbReference type="PANTHER" id="PTHR43096:SF58">
    <property type="entry name" value="CHAPERONE DNAJ-DOMAIN SUPERFAMILY PROTEIN"/>
    <property type="match status" value="1"/>
</dbReference>
<dbReference type="GO" id="GO:0042026">
    <property type="term" value="P:protein refolding"/>
    <property type="evidence" value="ECO:0007669"/>
    <property type="project" value="TreeGrafter"/>
</dbReference>
<organism evidence="4 5">
    <name type="scientific">Plicaturopsis crispa FD-325 SS-3</name>
    <dbReference type="NCBI Taxonomy" id="944288"/>
    <lineage>
        <taxon>Eukaryota</taxon>
        <taxon>Fungi</taxon>
        <taxon>Dikarya</taxon>
        <taxon>Basidiomycota</taxon>
        <taxon>Agaricomycotina</taxon>
        <taxon>Agaricomycetes</taxon>
        <taxon>Agaricomycetidae</taxon>
        <taxon>Amylocorticiales</taxon>
        <taxon>Amylocorticiaceae</taxon>
        <taxon>Plicatura</taxon>
        <taxon>Plicaturopsis crispa</taxon>
    </lineage>
</organism>
<dbReference type="OrthoDB" id="445556at2759"/>
<dbReference type="Gene3D" id="1.10.287.110">
    <property type="entry name" value="DnaJ domain"/>
    <property type="match status" value="1"/>
</dbReference>
<protein>
    <recommendedName>
        <fullName evidence="3">J domain-containing protein</fullName>
    </recommendedName>
</protein>
<evidence type="ECO:0000313" key="5">
    <source>
        <dbReference type="Proteomes" id="UP000053263"/>
    </source>
</evidence>
<dbReference type="Pfam" id="PF00226">
    <property type="entry name" value="DnaJ"/>
    <property type="match status" value="1"/>
</dbReference>
<dbReference type="PROSITE" id="PS50076">
    <property type="entry name" value="DNAJ_2"/>
    <property type="match status" value="1"/>
</dbReference>
<evidence type="ECO:0000259" key="3">
    <source>
        <dbReference type="PROSITE" id="PS50076"/>
    </source>
</evidence>
<dbReference type="EMBL" id="KN832574">
    <property type="protein sequence ID" value="KII83725.1"/>
    <property type="molecule type" value="Genomic_DNA"/>
</dbReference>
<dbReference type="InterPro" id="IPR036869">
    <property type="entry name" value="J_dom_sf"/>
</dbReference>
<evidence type="ECO:0000256" key="2">
    <source>
        <dbReference type="SAM" id="MobiDB-lite"/>
    </source>
</evidence>
<gene>
    <name evidence="4" type="ORF">PLICRDRAFT_95724</name>
</gene>
<evidence type="ECO:0000256" key="1">
    <source>
        <dbReference type="SAM" id="Coils"/>
    </source>
</evidence>
<sequence>MSFSFSTRLAAVDRLAQTAGPHICRRYASRKRKQIKIDMSTYYTTLGVTPESELHEIESKYFELAKQLHVDHNQDKRARVQFDAVVKAATVLRDPEQRKLYNHRLRERRDDAILRAFKKSGPPPPKVNPELQFIRAQMRANAEERKKPGSKPKKKVPGEPDLGSTIRRVLGLGRRRVRLEAESHSAQTSTFQTKFPTAQKKTATDLKYEAMRKEVLRREALERASAVARIEKMIKEEKARREKEEAEKTAAAVAEAEAKVKWEKDQAARAAELEQLARQEQALKQALGILEKEREEMRRAKRKKAVRWLSGLVVSGTILYTGWTSEPSDTDGP</sequence>
<name>A0A0C9SWJ0_PLICR</name>
<dbReference type="CDD" id="cd06257">
    <property type="entry name" value="DnaJ"/>
    <property type="match status" value="1"/>
</dbReference>
<dbReference type="Proteomes" id="UP000053263">
    <property type="component" value="Unassembled WGS sequence"/>
</dbReference>
<evidence type="ECO:0000313" key="4">
    <source>
        <dbReference type="EMBL" id="KII83725.1"/>
    </source>
</evidence>
<dbReference type="SUPFAM" id="SSF46565">
    <property type="entry name" value="Chaperone J-domain"/>
    <property type="match status" value="1"/>
</dbReference>
<dbReference type="AlphaFoldDB" id="A0A0C9SWJ0"/>
<dbReference type="HOGENOM" id="CLU_834504_0_0_1"/>
<accession>A0A0C9SWJ0</accession>
<dbReference type="PRINTS" id="PR00625">
    <property type="entry name" value="JDOMAIN"/>
</dbReference>
<dbReference type="InterPro" id="IPR001623">
    <property type="entry name" value="DnaJ_domain"/>
</dbReference>